<accession>A0A382J587</accession>
<organism evidence="1">
    <name type="scientific">marine metagenome</name>
    <dbReference type="NCBI Taxonomy" id="408172"/>
    <lineage>
        <taxon>unclassified sequences</taxon>
        <taxon>metagenomes</taxon>
        <taxon>ecological metagenomes</taxon>
    </lineage>
</organism>
<dbReference type="AlphaFoldDB" id="A0A382J587"/>
<feature type="non-terminal residue" evidence="1">
    <location>
        <position position="62"/>
    </location>
</feature>
<evidence type="ECO:0000313" key="1">
    <source>
        <dbReference type="EMBL" id="SVC06233.1"/>
    </source>
</evidence>
<reference evidence="1" key="1">
    <citation type="submission" date="2018-05" db="EMBL/GenBank/DDBJ databases">
        <authorList>
            <person name="Lanie J.A."/>
            <person name="Ng W.-L."/>
            <person name="Kazmierczak K.M."/>
            <person name="Andrzejewski T.M."/>
            <person name="Davidsen T.M."/>
            <person name="Wayne K.J."/>
            <person name="Tettelin H."/>
            <person name="Glass J.I."/>
            <person name="Rusch D."/>
            <person name="Podicherti R."/>
            <person name="Tsui H.-C.T."/>
            <person name="Winkler M.E."/>
        </authorList>
    </citation>
    <scope>NUCLEOTIDE SEQUENCE</scope>
</reference>
<proteinExistence type="predicted"/>
<dbReference type="EMBL" id="UINC01071380">
    <property type="protein sequence ID" value="SVC06233.1"/>
    <property type="molecule type" value="Genomic_DNA"/>
</dbReference>
<protein>
    <submittedName>
        <fullName evidence="1">Uncharacterized protein</fullName>
    </submittedName>
</protein>
<gene>
    <name evidence="1" type="ORF">METZ01_LOCUS259087</name>
</gene>
<sequence length="62" mass="6997">MAVDMALSLRDHTEYPIALAADDFIIDLAKNKYRSVFDHMTLLPLRFREGRALKYGAAEASP</sequence>
<name>A0A382J587_9ZZZZ</name>